<comment type="caution">
    <text evidence="1">The sequence shown here is derived from an EMBL/GenBank/DDBJ whole genome shotgun (WGS) entry which is preliminary data.</text>
</comment>
<gene>
    <name evidence="1" type="ORF">ACFQV2_04070</name>
</gene>
<protein>
    <recommendedName>
        <fullName evidence="3">mRNA interferase RelE/StbE</fullName>
    </recommendedName>
</protein>
<evidence type="ECO:0000313" key="2">
    <source>
        <dbReference type="Proteomes" id="UP001596512"/>
    </source>
</evidence>
<reference evidence="2" key="1">
    <citation type="journal article" date="2019" name="Int. J. Syst. Evol. Microbiol.">
        <title>The Global Catalogue of Microorganisms (GCM) 10K type strain sequencing project: providing services to taxonomists for standard genome sequencing and annotation.</title>
        <authorList>
            <consortium name="The Broad Institute Genomics Platform"/>
            <consortium name="The Broad Institute Genome Sequencing Center for Infectious Disease"/>
            <person name="Wu L."/>
            <person name="Ma J."/>
        </authorList>
    </citation>
    <scope>NUCLEOTIDE SEQUENCE [LARGE SCALE GENOMIC DNA]</scope>
    <source>
        <strain evidence="2">JCM 17695</strain>
    </source>
</reference>
<name>A0ABW2TJE0_9PSEU</name>
<dbReference type="Proteomes" id="UP001596512">
    <property type="component" value="Unassembled WGS sequence"/>
</dbReference>
<evidence type="ECO:0000313" key="1">
    <source>
        <dbReference type="EMBL" id="MFC7612936.1"/>
    </source>
</evidence>
<organism evidence="1 2">
    <name type="scientific">Actinokineospora soli</name>
    <dbReference type="NCBI Taxonomy" id="1048753"/>
    <lineage>
        <taxon>Bacteria</taxon>
        <taxon>Bacillati</taxon>
        <taxon>Actinomycetota</taxon>
        <taxon>Actinomycetes</taxon>
        <taxon>Pseudonocardiales</taxon>
        <taxon>Pseudonocardiaceae</taxon>
        <taxon>Actinokineospora</taxon>
    </lineage>
</organism>
<evidence type="ECO:0008006" key="3">
    <source>
        <dbReference type="Google" id="ProtNLM"/>
    </source>
</evidence>
<proteinExistence type="predicted"/>
<keyword evidence="2" id="KW-1185">Reference proteome</keyword>
<accession>A0ABW2TJE0</accession>
<sequence length="84" mass="9332">MYEIDVDASAREQIRALPEKALVAVMEAMTFLELTPWNGSPIHKANPQGAVRQVPVADGLGLLTYLVLEDQRRVDVLDITWLGD</sequence>
<dbReference type="EMBL" id="JBHTEY010000004">
    <property type="protein sequence ID" value="MFC7612936.1"/>
    <property type="molecule type" value="Genomic_DNA"/>
</dbReference>